<organism evidence="1 2">
    <name type="scientific">Anaeramoeba ignava</name>
    <name type="common">Anaerobic marine amoeba</name>
    <dbReference type="NCBI Taxonomy" id="1746090"/>
    <lineage>
        <taxon>Eukaryota</taxon>
        <taxon>Metamonada</taxon>
        <taxon>Anaeramoebidae</taxon>
        <taxon>Anaeramoeba</taxon>
    </lineage>
</organism>
<dbReference type="AlphaFoldDB" id="A0A9Q0LRQ2"/>
<dbReference type="Proteomes" id="UP001149090">
    <property type="component" value="Unassembled WGS sequence"/>
</dbReference>
<comment type="caution">
    <text evidence="1">The sequence shown here is derived from an EMBL/GenBank/DDBJ whole genome shotgun (WGS) entry which is preliminary data.</text>
</comment>
<evidence type="ECO:0000313" key="1">
    <source>
        <dbReference type="EMBL" id="KAJ5077807.1"/>
    </source>
</evidence>
<protein>
    <submittedName>
        <fullName evidence="1">Uncharacterized protein</fullName>
    </submittedName>
</protein>
<keyword evidence="2" id="KW-1185">Reference proteome</keyword>
<sequence length="85" mass="10254">MKESNVKPNSEFLILDLPIFTNERERNDQIWENQNLKIIQKYLFLARQQEMGINSGWKTQQRVTKYNRKMRLIVSWIESAISEHS</sequence>
<name>A0A9Q0LRQ2_ANAIG</name>
<proteinExistence type="predicted"/>
<accession>A0A9Q0LRQ2</accession>
<reference evidence="1" key="1">
    <citation type="submission" date="2022-10" db="EMBL/GenBank/DDBJ databases">
        <title>Novel sulphate-reducing endosymbionts in the free-living metamonad Anaeramoeba.</title>
        <authorList>
            <person name="Jerlstrom-Hultqvist J."/>
            <person name="Cepicka I."/>
            <person name="Gallot-Lavallee L."/>
            <person name="Salas-Leiva D."/>
            <person name="Curtis B.A."/>
            <person name="Zahonova K."/>
            <person name="Pipaliya S."/>
            <person name="Dacks J."/>
            <person name="Roger A.J."/>
        </authorList>
    </citation>
    <scope>NUCLEOTIDE SEQUENCE</scope>
    <source>
        <strain evidence="1">BMAN</strain>
    </source>
</reference>
<evidence type="ECO:0000313" key="2">
    <source>
        <dbReference type="Proteomes" id="UP001149090"/>
    </source>
</evidence>
<dbReference type="EMBL" id="JAPDFW010000056">
    <property type="protein sequence ID" value="KAJ5077807.1"/>
    <property type="molecule type" value="Genomic_DNA"/>
</dbReference>
<gene>
    <name evidence="1" type="ORF">M0811_05497</name>
</gene>